<evidence type="ECO:0000256" key="4">
    <source>
        <dbReference type="ARBA" id="ARBA00022989"/>
    </source>
</evidence>
<dbReference type="Proteomes" id="UP000056968">
    <property type="component" value="Chromosome"/>
</dbReference>
<keyword evidence="3 7" id="KW-0812">Transmembrane</keyword>
<evidence type="ECO:0000256" key="2">
    <source>
        <dbReference type="ARBA" id="ARBA00010265"/>
    </source>
</evidence>
<dbReference type="Gene3D" id="2.40.128.260">
    <property type="entry name" value="Type IV secretion system, VirB10/TraB/TrbI"/>
    <property type="match status" value="1"/>
</dbReference>
<evidence type="ECO:0000256" key="7">
    <source>
        <dbReference type="SAM" id="Phobius"/>
    </source>
</evidence>
<dbReference type="InterPro" id="IPR005498">
    <property type="entry name" value="T4SS_VirB10/TraB/TrbI"/>
</dbReference>
<evidence type="ECO:0000313" key="8">
    <source>
        <dbReference type="EMBL" id="ALR19211.1"/>
    </source>
</evidence>
<name>A0A0S3EUY0_9SPHN</name>
<dbReference type="CDD" id="cd16429">
    <property type="entry name" value="VirB10"/>
    <property type="match status" value="1"/>
</dbReference>
<accession>A0A0S3EUY0</accession>
<keyword evidence="4 7" id="KW-1133">Transmembrane helix</keyword>
<dbReference type="RefSeq" id="WP_062061282.1">
    <property type="nucleotide sequence ID" value="NZ_CP013264.1"/>
</dbReference>
<feature type="region of interest" description="Disordered" evidence="6">
    <location>
        <begin position="182"/>
        <end position="205"/>
    </location>
</feature>
<feature type="region of interest" description="Disordered" evidence="6">
    <location>
        <begin position="94"/>
        <end position="116"/>
    </location>
</feature>
<dbReference type="KEGG" id="sbd:ATN00_01705"/>
<evidence type="ECO:0000256" key="6">
    <source>
        <dbReference type="SAM" id="MobiDB-lite"/>
    </source>
</evidence>
<dbReference type="EMBL" id="CP013264">
    <property type="protein sequence ID" value="ALR19211.1"/>
    <property type="molecule type" value="Genomic_DNA"/>
</dbReference>
<evidence type="ECO:0000256" key="3">
    <source>
        <dbReference type="ARBA" id="ARBA00022692"/>
    </source>
</evidence>
<dbReference type="Pfam" id="PF03743">
    <property type="entry name" value="TrbI"/>
    <property type="match status" value="1"/>
</dbReference>
<comment type="similarity">
    <text evidence="2">Belongs to the TrbI/VirB10 family.</text>
</comment>
<organism evidence="8 9">
    <name type="scientific">Sphingobium baderi</name>
    <dbReference type="NCBI Taxonomy" id="1332080"/>
    <lineage>
        <taxon>Bacteria</taxon>
        <taxon>Pseudomonadati</taxon>
        <taxon>Pseudomonadota</taxon>
        <taxon>Alphaproteobacteria</taxon>
        <taxon>Sphingomonadales</taxon>
        <taxon>Sphingomonadaceae</taxon>
        <taxon>Sphingobium</taxon>
    </lineage>
</organism>
<dbReference type="InterPro" id="IPR042217">
    <property type="entry name" value="T4SS_VirB10/TrbI"/>
</dbReference>
<keyword evidence="5 7" id="KW-0472">Membrane</keyword>
<dbReference type="AlphaFoldDB" id="A0A0S3EUY0"/>
<dbReference type="OrthoDB" id="9807354at2"/>
<evidence type="ECO:0000256" key="5">
    <source>
        <dbReference type="ARBA" id="ARBA00023136"/>
    </source>
</evidence>
<protein>
    <submittedName>
        <fullName evidence="8">Conjugal transfer protein TrbI</fullName>
    </submittedName>
</protein>
<reference evidence="8" key="1">
    <citation type="submission" date="2015-11" db="EMBL/GenBank/DDBJ databases">
        <title>A Two-component Flavoprotein Monooxygenase System MeaXY Responsible for para-Hydroxylation of 2-Methyl-6-ethylaniline and 2,6-Diethylaniline in Sphingobium baderi DE-13.</title>
        <authorList>
            <person name="Cheng M."/>
            <person name="Meng Q."/>
            <person name="Yang Y."/>
            <person name="Chu C."/>
            <person name="Yan X."/>
            <person name="He J."/>
            <person name="Li S."/>
        </authorList>
    </citation>
    <scope>NUCLEOTIDE SEQUENCE [LARGE SCALE GENOMIC DNA]</scope>
    <source>
        <strain evidence="8">DE-13</strain>
    </source>
</reference>
<comment type="subcellular location">
    <subcellularLocation>
        <location evidence="1">Membrane</location>
        <topology evidence="1">Single-pass membrane protein</topology>
    </subcellularLocation>
</comment>
<dbReference type="STRING" id="1332080.ATN00_01705"/>
<evidence type="ECO:0000313" key="9">
    <source>
        <dbReference type="Proteomes" id="UP000056968"/>
    </source>
</evidence>
<feature type="transmembrane region" description="Helical" evidence="7">
    <location>
        <begin position="49"/>
        <end position="69"/>
    </location>
</feature>
<feature type="compositionally biased region" description="Low complexity" evidence="6">
    <location>
        <begin position="7"/>
        <end position="26"/>
    </location>
</feature>
<proteinExistence type="inferred from homology"/>
<evidence type="ECO:0000256" key="1">
    <source>
        <dbReference type="ARBA" id="ARBA00004167"/>
    </source>
</evidence>
<sequence>MSEPLVDTAAADATTQTTPSGTAGTGKVAPEKLVLRAAPRRVVRFRRGVVVGGAAVGSLAIAGIAWMALGPKTLQIIQSEERAMTERRTPADAVANLPGDYSKVTPTTPILGDPLPGDLGKPILDRQRELAAGGAVPSDPVTAPRGMTAAEQAAEAERQRIAAQAHQAREAGVMVQSSGRASGVSMATGSDGAATASIAPGTENEQAGRLALDPDRDQNAQQRKLDFIGQQSSSGIYNAHALQTPASPYQIMAGSVIAASLITGLNSDLPGMVVAQVTEPVFDTVTGRILLIPQGSRLIGSYDSVVAFGQSRALLVWQRIILPDGSSIQIDNLPATDAAGYAGLSDKVDFHTWRLLKGVALSTLLGVGTELSLGSDESDLVRAIRQSTQQSANQAGQQIVSRNLNIQPTITVRPGWPLRVIVHKDIQLRPWGGAR</sequence>
<feature type="region of interest" description="Disordered" evidence="6">
    <location>
        <begin position="1"/>
        <end position="26"/>
    </location>
</feature>
<keyword evidence="9" id="KW-1185">Reference proteome</keyword>
<gene>
    <name evidence="8" type="ORF">ATN00_01705</name>
</gene>
<dbReference type="GO" id="GO:0016020">
    <property type="term" value="C:membrane"/>
    <property type="evidence" value="ECO:0007669"/>
    <property type="project" value="UniProtKB-SubCell"/>
</dbReference>